<keyword evidence="4 5" id="KW-0732">Signal</keyword>
<proteinExistence type="evidence at transcript level"/>
<name>A0A162X6J2_TRIBS</name>
<dbReference type="PANTHER" id="PTHR11857:SF43">
    <property type="entry name" value="GEO07291P1-RELATED"/>
    <property type="match status" value="1"/>
</dbReference>
<keyword evidence="3" id="KW-0964">Secreted</keyword>
<dbReference type="GO" id="GO:0007608">
    <property type="term" value="P:sensory perception of smell"/>
    <property type="evidence" value="ECO:0007669"/>
    <property type="project" value="TreeGrafter"/>
</dbReference>
<evidence type="ECO:0000256" key="4">
    <source>
        <dbReference type="ARBA" id="ARBA00022729"/>
    </source>
</evidence>
<protein>
    <submittedName>
        <fullName evidence="6">Putative odorant-binding protein</fullName>
    </submittedName>
</protein>
<dbReference type="Pfam" id="PF01395">
    <property type="entry name" value="PBP_GOBP"/>
    <property type="match status" value="1"/>
</dbReference>
<dbReference type="AlphaFoldDB" id="A0A162X6J2"/>
<dbReference type="SMART" id="SM00708">
    <property type="entry name" value="PhBP"/>
    <property type="match status" value="1"/>
</dbReference>
<reference evidence="6" key="1">
    <citation type="submission" date="2016-03" db="EMBL/GenBank/DDBJ databases">
        <title>Under expression of chemosensory genes in domiciliary bugs of the Chagas disease vector Triatoma brasiliensis.</title>
        <authorList>
            <person name="Marchant A."/>
            <person name="Mougel F."/>
            <person name="Jacquin-Joly E."/>
            <person name="Costa J."/>
            <person name="Almeida C.E."/>
            <person name="Harry M."/>
        </authorList>
    </citation>
    <scope>NUCLEOTIDE SEQUENCE</scope>
    <source>
        <tissue evidence="6">Head antenna rostrum</tissue>
    </source>
</reference>
<feature type="chain" id="PRO_5007840741" evidence="5">
    <location>
        <begin position="19"/>
        <end position="149"/>
    </location>
</feature>
<sequence length="149" mass="17096">MFLYTLFFVTHIVYMTNAVIDVGKLTTKSEVLETEKKTMEDCLNKAGLKYTMLKDHLNGQTPEATKELKCVLGCYTEELGYVKDKKTQWHVIEMVHQIEYKTEENLEKGSQILKNCKTIVPEVAVDTCDAGYALYTCYMKQAIKVDLHP</sequence>
<evidence type="ECO:0000256" key="3">
    <source>
        <dbReference type="ARBA" id="ARBA00022525"/>
    </source>
</evidence>
<organism evidence="6">
    <name type="scientific">Triatoma brasiliensis</name>
    <name type="common">Blood-sucking bug</name>
    <dbReference type="NCBI Taxonomy" id="65344"/>
    <lineage>
        <taxon>Eukaryota</taxon>
        <taxon>Metazoa</taxon>
        <taxon>Ecdysozoa</taxon>
        <taxon>Arthropoda</taxon>
        <taxon>Hexapoda</taxon>
        <taxon>Insecta</taxon>
        <taxon>Pterygota</taxon>
        <taxon>Neoptera</taxon>
        <taxon>Paraneoptera</taxon>
        <taxon>Hemiptera</taxon>
        <taxon>Heteroptera</taxon>
        <taxon>Panheteroptera</taxon>
        <taxon>Cimicomorpha</taxon>
        <taxon>Reduviidae</taxon>
        <taxon>Triatominae</taxon>
        <taxon>Triatoma</taxon>
    </lineage>
</organism>
<evidence type="ECO:0000256" key="5">
    <source>
        <dbReference type="SAM" id="SignalP"/>
    </source>
</evidence>
<dbReference type="PANTHER" id="PTHR11857">
    <property type="entry name" value="ODORANT BINDING PROTEIN-RELATED"/>
    <property type="match status" value="1"/>
</dbReference>
<comment type="subcellular location">
    <subcellularLocation>
        <location evidence="1">Secreted</location>
    </subcellularLocation>
</comment>
<dbReference type="EMBL" id="LT555344">
    <property type="protein sequence ID" value="SAJ59029.1"/>
    <property type="molecule type" value="mRNA"/>
</dbReference>
<dbReference type="InterPro" id="IPR036728">
    <property type="entry name" value="PBP_GOBP_sf"/>
</dbReference>
<feature type="signal peptide" evidence="5">
    <location>
        <begin position="1"/>
        <end position="18"/>
    </location>
</feature>
<accession>A0A162X6J2</accession>
<comment type="similarity">
    <text evidence="2">Belongs to the PBP/GOBP family.</text>
</comment>
<dbReference type="GO" id="GO:0005549">
    <property type="term" value="F:odorant binding"/>
    <property type="evidence" value="ECO:0007669"/>
    <property type="project" value="InterPro"/>
</dbReference>
<evidence type="ECO:0000256" key="2">
    <source>
        <dbReference type="ARBA" id="ARBA00008098"/>
    </source>
</evidence>
<evidence type="ECO:0000313" key="6">
    <source>
        <dbReference type="EMBL" id="SAJ59029.1"/>
    </source>
</evidence>
<dbReference type="InterPro" id="IPR006170">
    <property type="entry name" value="PBP/GOBP"/>
</dbReference>
<dbReference type="SUPFAM" id="SSF47565">
    <property type="entry name" value="Insect pheromone/odorant-binding proteins"/>
    <property type="match status" value="1"/>
</dbReference>
<dbReference type="Gene3D" id="1.10.238.20">
    <property type="entry name" value="Pheromone/general odorant binding protein domain"/>
    <property type="match status" value="1"/>
</dbReference>
<dbReference type="CDD" id="cd23992">
    <property type="entry name" value="PBP_GOBP"/>
    <property type="match status" value="1"/>
</dbReference>
<gene>
    <name evidence="6" type="primary">TbraOBP13</name>
</gene>
<evidence type="ECO:0000256" key="1">
    <source>
        <dbReference type="ARBA" id="ARBA00004613"/>
    </source>
</evidence>
<dbReference type="GO" id="GO:0005615">
    <property type="term" value="C:extracellular space"/>
    <property type="evidence" value="ECO:0007669"/>
    <property type="project" value="TreeGrafter"/>
</dbReference>